<feature type="domain" description="PH" evidence="2">
    <location>
        <begin position="41"/>
        <end position="163"/>
    </location>
</feature>
<accession>A0ABT7SB25</accession>
<keyword evidence="4" id="KW-1185">Reference proteome</keyword>
<name>A0ABT7SB25_9CELL</name>
<keyword evidence="1" id="KW-0472">Membrane</keyword>
<dbReference type="Proteomes" id="UP001529338">
    <property type="component" value="Unassembled WGS sequence"/>
</dbReference>
<sequence>MTPRMWLSVVVLAAVVLLACWGMWRGWAARRRRSADAVPTALPAAPADLGLARTDALEAQYVTTTRSGDWLDRVAADGLGVRGRATVQVFDAGVRIDRVGEPGVFVPASALRAASTAPGMAGKFVGREGLVVLTWAADPNDERGLDTGLRTRHAADRDLLVAAASALIEPGTAGREENA</sequence>
<proteinExistence type="predicted"/>
<dbReference type="RefSeq" id="WP_289452912.1">
    <property type="nucleotide sequence ID" value="NZ_JAUCGQ010000001.1"/>
</dbReference>
<evidence type="ECO:0000313" key="4">
    <source>
        <dbReference type="Proteomes" id="UP001529338"/>
    </source>
</evidence>
<organism evidence="3 4">
    <name type="scientific">Cellulomonas alba</name>
    <dbReference type="NCBI Taxonomy" id="3053467"/>
    <lineage>
        <taxon>Bacteria</taxon>
        <taxon>Bacillati</taxon>
        <taxon>Actinomycetota</taxon>
        <taxon>Actinomycetes</taxon>
        <taxon>Micrococcales</taxon>
        <taxon>Cellulomonadaceae</taxon>
        <taxon>Cellulomonas</taxon>
    </lineage>
</organism>
<protein>
    <recommendedName>
        <fullName evidence="2">PH domain-containing protein</fullName>
    </recommendedName>
</protein>
<evidence type="ECO:0000256" key="1">
    <source>
        <dbReference type="SAM" id="Phobius"/>
    </source>
</evidence>
<evidence type="ECO:0000313" key="3">
    <source>
        <dbReference type="EMBL" id="MDM7853387.1"/>
    </source>
</evidence>
<dbReference type="EMBL" id="JAUCGQ010000001">
    <property type="protein sequence ID" value="MDM7853387.1"/>
    <property type="molecule type" value="Genomic_DNA"/>
</dbReference>
<dbReference type="PROSITE" id="PS51257">
    <property type="entry name" value="PROKAR_LIPOPROTEIN"/>
    <property type="match status" value="1"/>
</dbReference>
<keyword evidence="1" id="KW-1133">Transmembrane helix</keyword>
<comment type="caution">
    <text evidence="3">The sequence shown here is derived from an EMBL/GenBank/DDBJ whole genome shotgun (WGS) entry which is preliminary data.</text>
</comment>
<dbReference type="InterPro" id="IPR057446">
    <property type="entry name" value="PH_bac"/>
</dbReference>
<gene>
    <name evidence="3" type="ORF">QRT04_00440</name>
</gene>
<reference evidence="3 4" key="1">
    <citation type="submission" date="2023-06" db="EMBL/GenBank/DDBJ databases">
        <title>Cellulomonas sp. MW4 Whole genome sequence.</title>
        <authorList>
            <person name="Park S."/>
        </authorList>
    </citation>
    <scope>NUCLEOTIDE SEQUENCE [LARGE SCALE GENOMIC DNA]</scope>
    <source>
        <strain evidence="3 4">MW4</strain>
    </source>
</reference>
<evidence type="ECO:0000259" key="2">
    <source>
        <dbReference type="Pfam" id="PF25362"/>
    </source>
</evidence>
<keyword evidence="1" id="KW-0812">Transmembrane</keyword>
<feature type="transmembrane region" description="Helical" evidence="1">
    <location>
        <begin position="6"/>
        <end position="24"/>
    </location>
</feature>
<dbReference type="Pfam" id="PF25362">
    <property type="entry name" value="bPH_11"/>
    <property type="match status" value="1"/>
</dbReference>